<accession>Q9YVP4</accession>
<organismHost>
    <name type="scientific">Melanoplus sanguinipes</name>
    <name type="common">Migratory grasshopper</name>
    <dbReference type="NCBI Taxonomy" id="65742"/>
</organismHost>
<dbReference type="InterPro" id="IPR018879">
    <property type="entry name" value="MSV199_dom"/>
</dbReference>
<dbReference type="RefSeq" id="NP_048269.1">
    <property type="nucleotide sequence ID" value="NC_001993.1"/>
</dbReference>
<protein>
    <submittedName>
        <fullName evidence="2">ORF MSV198 MTG motif gene family protein</fullName>
    </submittedName>
</protein>
<dbReference type="Proteomes" id="UP000172353">
    <property type="component" value="Segment"/>
</dbReference>
<evidence type="ECO:0000313" key="2">
    <source>
        <dbReference type="EMBL" id="AAC97761.1"/>
    </source>
</evidence>
<feature type="domain" description="Bacteriophage T5 Orf172 DNA-binding" evidence="1">
    <location>
        <begin position="208"/>
        <end position="288"/>
    </location>
</feature>
<gene>
    <name evidence="2" type="primary">MSV198</name>
</gene>
<keyword evidence="3" id="KW-1185">Reference proteome</keyword>
<dbReference type="Pfam" id="PF10553">
    <property type="entry name" value="MSV199"/>
    <property type="match status" value="1"/>
</dbReference>
<reference evidence="2 3" key="1">
    <citation type="journal article" date="1999" name="J. Virol.">
        <title>The genome of Melanoplus sanguinipes entomopoxvirus.</title>
        <authorList>
            <person name="Afonso C.L."/>
            <person name="Tulman E.R."/>
            <person name="Lu Z."/>
            <person name="Oma E."/>
            <person name="Kutish G.F."/>
            <person name="Rock D.L."/>
        </authorList>
    </citation>
    <scope>NUCLEOTIDE SEQUENCE [LARGE SCALE GENOMIC DNA]</scope>
    <source>
        <strain evidence="2">Tucson</strain>
    </source>
</reference>
<dbReference type="KEGG" id="vg:1449756"/>
<dbReference type="PIR" id="T28359">
    <property type="entry name" value="T28359"/>
</dbReference>
<dbReference type="OrthoDB" id="5801at10239"/>
<name>Q9YVP4_MSEPV</name>
<dbReference type="EMBL" id="AF063866">
    <property type="protein sequence ID" value="AAC97761.1"/>
    <property type="molecule type" value="Genomic_DNA"/>
</dbReference>
<dbReference type="InterPro" id="IPR018306">
    <property type="entry name" value="Phage_T5_Orf172_DNA-bd"/>
</dbReference>
<evidence type="ECO:0000259" key="1">
    <source>
        <dbReference type="SMART" id="SM00974"/>
    </source>
</evidence>
<dbReference type="GeneID" id="1449756"/>
<evidence type="ECO:0000313" key="3">
    <source>
        <dbReference type="Proteomes" id="UP000172353"/>
    </source>
</evidence>
<dbReference type="SMART" id="SM00974">
    <property type="entry name" value="T5orf172"/>
    <property type="match status" value="1"/>
</dbReference>
<sequence length="399" mass="47882">MLNIFEFIEQNNFDIKLGPWFNEIWIPLFNETELLITLNILNFIHYGTSNVVLDYHPMRNNTNLKRDFEKILNNNKINYKKIKYNDIINNEDYYNKVKEEIENIRPCNLEKSTWFILSVDEFKMLIMRLSTNVAIEVREYFILLEKILFKYSNYTNKYLIEESIKQIKQKDEQLKILQSSNNVLNNFVNNIKQKNKKGYIYIATSKNYAKLNTFKIGKTDNLISKRQSQLNNSHTSFDKIYICYYEAVYNPNKVEQIIHDVLESFRDSSNNEFFILHYKYLLNIVKLIIKNINEPYDNINDIIKNELIKMYDLKPFIPEELIITSESILLNELKDKIFALLDEYIESNNLNITRSELLRKLDICSCNKLTLWKHISKILNWEKSNKPINYKNTQIIIRY</sequence>
<proteinExistence type="predicted"/>
<organism evidence="2 3">
    <name type="scientific">Melanoplus sanguinipes entomopoxvirus</name>
    <name type="common">MsEPV</name>
    <dbReference type="NCBI Taxonomy" id="83191"/>
    <lineage>
        <taxon>Viruses</taxon>
        <taxon>Varidnaviria</taxon>
        <taxon>Bamfordvirae</taxon>
        <taxon>Nucleocytoviricota</taxon>
        <taxon>Pokkesviricetes</taxon>
        <taxon>Chitovirales</taxon>
        <taxon>Poxviridae</taxon>
        <taxon>Entomopoxvirinae</taxon>
        <taxon>Deltaentomopoxvirus</taxon>
        <taxon>Deltaentomopoxvirus msanguinipes</taxon>
    </lineage>
</organism>
<dbReference type="Pfam" id="PF10544">
    <property type="entry name" value="T5orf172"/>
    <property type="match status" value="1"/>
</dbReference>